<name>K8DYP7_9FIRM</name>
<dbReference type="OrthoDB" id="9134227at2"/>
<dbReference type="STRING" id="1121428.DESHY_160186"/>
<reference evidence="2 3" key="1">
    <citation type="journal article" date="2013" name="Genome Announc.">
        <title>Genome Sequence of the Sulfate-Reducing Bacterium Desulfotomaculum hydrothermale Lam5(T).</title>
        <authorList>
            <person name="Amin O."/>
            <person name="Fardeau M.L."/>
            <person name="Valette O."/>
            <person name="Hirschler-Rea A."/>
            <person name="Barbe V."/>
            <person name="Medigue C."/>
            <person name="Vacherie B."/>
            <person name="Ollivier B."/>
            <person name="Bertin P.N."/>
            <person name="Dolla A."/>
        </authorList>
    </citation>
    <scope>NUCLEOTIDE SEQUENCE [LARGE SCALE GENOMIC DNA]</scope>
    <source>
        <strain evidence="3">Lam5 / DSM 18033</strain>
    </source>
</reference>
<dbReference type="NCBIfam" id="NF038324">
    <property type="entry name" value="DrmB_fam"/>
    <property type="match status" value="1"/>
</dbReference>
<organism evidence="2 3">
    <name type="scientific">Desulforamulus hydrothermalis Lam5 = DSM 18033</name>
    <dbReference type="NCBI Taxonomy" id="1121428"/>
    <lineage>
        <taxon>Bacteria</taxon>
        <taxon>Bacillati</taxon>
        <taxon>Bacillota</taxon>
        <taxon>Clostridia</taxon>
        <taxon>Eubacteriales</taxon>
        <taxon>Peptococcaceae</taxon>
        <taxon>Desulforamulus</taxon>
    </lineage>
</organism>
<dbReference type="RefSeq" id="WP_008411260.1">
    <property type="nucleotide sequence ID" value="NZ_CAOS01000008.1"/>
</dbReference>
<evidence type="ECO:0000313" key="3">
    <source>
        <dbReference type="Proteomes" id="UP000009315"/>
    </source>
</evidence>
<dbReference type="eggNOG" id="ENOG502Z7NV">
    <property type="taxonomic scope" value="Bacteria"/>
</dbReference>
<dbReference type="InterPro" id="IPR018973">
    <property type="entry name" value="MZB"/>
</dbReference>
<evidence type="ECO:0000259" key="1">
    <source>
        <dbReference type="Pfam" id="PF09369"/>
    </source>
</evidence>
<protein>
    <recommendedName>
        <fullName evidence="1">MrfA-like Zn-binding domain-containing protein</fullName>
    </recommendedName>
</protein>
<dbReference type="InterPro" id="IPR047721">
    <property type="entry name" value="DrmB"/>
</dbReference>
<keyword evidence="3" id="KW-1185">Reference proteome</keyword>
<comment type="caution">
    <text evidence="2">The sequence shown here is derived from an EMBL/GenBank/DDBJ whole genome shotgun (WGS) entry which is preliminary data.</text>
</comment>
<accession>K8DYP7</accession>
<gene>
    <name evidence="2" type="ORF">DESHY_160186</name>
</gene>
<proteinExistence type="predicted"/>
<feature type="domain" description="MrfA-like Zn-binding" evidence="1">
    <location>
        <begin position="468"/>
        <end position="569"/>
    </location>
</feature>
<dbReference type="AlphaFoldDB" id="K8DYP7"/>
<dbReference type="Proteomes" id="UP000009315">
    <property type="component" value="Unassembled WGS sequence"/>
</dbReference>
<dbReference type="EMBL" id="CAOS01000008">
    <property type="protein sequence ID" value="CCO08062.1"/>
    <property type="molecule type" value="Genomic_DNA"/>
</dbReference>
<sequence length="609" mass="69596">MSKDSYNPRMRYEVLRRSQFIGPFGVGSIVDLPEESLMPAGTEFWHVNAGPKIYDQRLQARLGVKYFKMPPSGQEYKDGIPFVRFPKWLFCPNCRLLRHIDDWTVRYTEKYKKEFKIPRCDICHAKLVPSRFIVVCEKGHVDDFPWVEWAHRKGGCFSKHHLKIETFGSASGLSGIKISCTKCGNFYTMDEAFKEGIHTQCSGYKPWVDEKEVCDSRPKTVQRGASNVYFPLIINSIVIPPYSDNLISDICGTSEWDVLSSQDGGLEEESFKEVLYKRIAKLINRDFNEVKKTAEKLLNDDPLTVVESVEINYRYDEYKAFQGFIDEGSPESKNFKIQIRDGKDYKIPGIEKVVQVHRLREVRALYAFSRLTPLDRNDAHPAEEDDEKTGYAVYLKNFKKKIDWLPAVEVYGEGIFIMFNTDELSRWAQMPQIEERVKILNDRYYHMATELKRPPRKITATFVFLHTFAHLLIRQLSFECGYGSASLRERIYCNETDDQPLMAGILVYTASGDSEGTMGGLVRQGKPEFLGSVIKKAVNAASWCSSDPLCFESTGQGLGSLNLAACHACALLPETCCEEFNRLLDRALVVGLPDQPEMGFLSKLNNLFI</sequence>
<evidence type="ECO:0000313" key="2">
    <source>
        <dbReference type="EMBL" id="CCO08062.1"/>
    </source>
</evidence>
<dbReference type="Pfam" id="PF09369">
    <property type="entry name" value="MZB"/>
    <property type="match status" value="1"/>
</dbReference>